<dbReference type="NCBIfam" id="TIGR00778">
    <property type="entry name" value="ahpD_dom"/>
    <property type="match status" value="1"/>
</dbReference>
<dbReference type="Pfam" id="PF02627">
    <property type="entry name" value="CMD"/>
    <property type="match status" value="1"/>
</dbReference>
<dbReference type="Gene3D" id="1.20.1290.10">
    <property type="entry name" value="AhpD-like"/>
    <property type="match status" value="1"/>
</dbReference>
<reference evidence="2 4" key="1">
    <citation type="journal article" date="2014" name="Genome Announc.">
        <title>Genome Sequence of Bacillus simplex Strain P558, Isolated from a Human Fecal Sample.</title>
        <authorList>
            <person name="Croce O."/>
            <person name="Hugon P."/>
            <person name="Lagier J.C."/>
            <person name="Bibi F."/>
            <person name="Robert C."/>
            <person name="Azhar E.I."/>
            <person name="Raoult D."/>
            <person name="Fournier P.E."/>
        </authorList>
    </citation>
    <scope>NUCLEOTIDE SEQUENCE [LARGE SCALE GENOMIC DNA]</scope>
    <source>
        <strain evidence="2 4">P558</strain>
    </source>
</reference>
<dbReference type="Proteomes" id="UP000182110">
    <property type="component" value="Unassembled WGS sequence"/>
</dbReference>
<dbReference type="Proteomes" id="UP000317770">
    <property type="component" value="Unassembled WGS sequence"/>
</dbReference>
<organism evidence="3 5">
    <name type="scientific">Peribacillus simplex</name>
    <dbReference type="NCBI Taxonomy" id="1478"/>
    <lineage>
        <taxon>Bacteria</taxon>
        <taxon>Bacillati</taxon>
        <taxon>Bacillota</taxon>
        <taxon>Bacilli</taxon>
        <taxon>Bacillales</taxon>
        <taxon>Bacillaceae</taxon>
        <taxon>Peribacillus</taxon>
    </lineage>
</organism>
<comment type="caution">
    <text evidence="3">The sequence shown here is derived from an EMBL/GenBank/DDBJ whole genome shotgun (WGS) entry which is preliminary data.</text>
</comment>
<dbReference type="PANTHER" id="PTHR34846:SF10">
    <property type="entry name" value="CYTOPLASMIC PROTEIN"/>
    <property type="match status" value="1"/>
</dbReference>
<sequence length="153" mass="17710">MEQRINYMKTNREVVKLMMGLEEYKKTTEIDSTLIELIKIRASQINGCAYCLDMHTKDARAMGETEQRIYCLSAWRETPFYSDSERAALELTEAVTAISANGVPDELYERVRLHFDEKQYIDLVTIIITINGWNRLAISAQNIPGHYKPVMEK</sequence>
<dbReference type="SUPFAM" id="SSF69118">
    <property type="entry name" value="AhpD-like"/>
    <property type="match status" value="1"/>
</dbReference>
<dbReference type="InterPro" id="IPR029032">
    <property type="entry name" value="AhpD-like"/>
</dbReference>
<dbReference type="eggNOG" id="COG2128">
    <property type="taxonomic scope" value="Bacteria"/>
</dbReference>
<dbReference type="InterPro" id="IPR003779">
    <property type="entry name" value="CMD-like"/>
</dbReference>
<evidence type="ECO:0000313" key="4">
    <source>
        <dbReference type="Proteomes" id="UP000182110"/>
    </source>
</evidence>
<evidence type="ECO:0000313" key="2">
    <source>
        <dbReference type="EMBL" id="CEG34610.1"/>
    </source>
</evidence>
<dbReference type="PANTHER" id="PTHR34846">
    <property type="entry name" value="4-CARBOXYMUCONOLACTONE DECARBOXYLASE FAMILY PROTEIN (AFU_ORTHOLOGUE AFUA_6G11590)"/>
    <property type="match status" value="1"/>
</dbReference>
<reference evidence="2" key="2">
    <citation type="submission" date="2014-10" db="EMBL/GenBank/DDBJ databases">
        <authorList>
            <person name="Urmite Genomes"/>
        </authorList>
    </citation>
    <scope>NUCLEOTIDE SEQUENCE</scope>
    <source>
        <strain evidence="2">P558</strain>
    </source>
</reference>
<dbReference type="EMBL" id="CCXW01000001">
    <property type="protein sequence ID" value="CEG34610.1"/>
    <property type="molecule type" value="Genomic_DNA"/>
</dbReference>
<accession>A0A098FK46</accession>
<dbReference type="GeneID" id="56474453"/>
<feature type="domain" description="Carboxymuconolactone decarboxylase-like" evidence="1">
    <location>
        <begin position="13"/>
        <end position="93"/>
    </location>
</feature>
<dbReference type="RefSeq" id="WP_063235135.1">
    <property type="nucleotide sequence ID" value="NZ_CCXW01000001.1"/>
</dbReference>
<evidence type="ECO:0000313" key="3">
    <source>
        <dbReference type="EMBL" id="TVX76698.1"/>
    </source>
</evidence>
<keyword evidence="4" id="KW-1185">Reference proteome</keyword>
<evidence type="ECO:0000313" key="5">
    <source>
        <dbReference type="Proteomes" id="UP000317770"/>
    </source>
</evidence>
<reference evidence="3 5" key="3">
    <citation type="submission" date="2019-07" db="EMBL/GenBank/DDBJ databases">
        <title>Genome assembly of Bacillus simplex strain GGC-P6A.</title>
        <authorList>
            <person name="Jennings M.E."/>
            <person name="Barton H.A."/>
        </authorList>
    </citation>
    <scope>NUCLEOTIDE SEQUENCE [LARGE SCALE GENOMIC DNA]</scope>
    <source>
        <strain evidence="3 5">GGC-P6A</strain>
    </source>
</reference>
<gene>
    <name evidence="2" type="ORF">BN1180_04814</name>
    <name evidence="3" type="ORF">FQP34_24410</name>
</gene>
<dbReference type="EMBL" id="VNKI01000014">
    <property type="protein sequence ID" value="TVX76698.1"/>
    <property type="molecule type" value="Genomic_DNA"/>
</dbReference>
<protein>
    <submittedName>
        <fullName evidence="2">Alkylhydroperoxidase AhpD core</fullName>
    </submittedName>
    <submittedName>
        <fullName evidence="3">Carboxymuconolactone decarboxylase family protein</fullName>
    </submittedName>
</protein>
<name>A0A098FK46_9BACI</name>
<proteinExistence type="predicted"/>
<evidence type="ECO:0000259" key="1">
    <source>
        <dbReference type="Pfam" id="PF02627"/>
    </source>
</evidence>
<dbReference type="InterPro" id="IPR004675">
    <property type="entry name" value="AhpD_core"/>
</dbReference>
<dbReference type="AlphaFoldDB" id="A0A098FK46"/>
<dbReference type="GO" id="GO:0051920">
    <property type="term" value="F:peroxiredoxin activity"/>
    <property type="evidence" value="ECO:0007669"/>
    <property type="project" value="InterPro"/>
</dbReference>